<dbReference type="AlphaFoldDB" id="A0A0H1BDS7"/>
<gene>
    <name evidence="2" type="ORF">EMPG_15370</name>
</gene>
<comment type="caution">
    <text evidence="2">The sequence shown here is derived from an EMBL/GenBank/DDBJ whole genome shotgun (WGS) entry which is preliminary data.</text>
</comment>
<reference evidence="3" key="1">
    <citation type="journal article" date="2015" name="PLoS Genet.">
        <title>The dynamic genome and transcriptome of the human fungal pathogen Blastomyces and close relative Emmonsia.</title>
        <authorList>
            <person name="Munoz J.F."/>
            <person name="Gauthier G.M."/>
            <person name="Desjardins C.A."/>
            <person name="Gallo J.E."/>
            <person name="Holder J."/>
            <person name="Sullivan T.D."/>
            <person name="Marty A.J."/>
            <person name="Carmen J.C."/>
            <person name="Chen Z."/>
            <person name="Ding L."/>
            <person name="Gujja S."/>
            <person name="Magrini V."/>
            <person name="Misas E."/>
            <person name="Mitreva M."/>
            <person name="Priest M."/>
            <person name="Saif S."/>
            <person name="Whiston E.A."/>
            <person name="Young S."/>
            <person name="Zeng Q."/>
            <person name="Goldman W.E."/>
            <person name="Mardis E.R."/>
            <person name="Taylor J.W."/>
            <person name="McEwen J.G."/>
            <person name="Clay O.K."/>
            <person name="Klein B.S."/>
            <person name="Cuomo C.A."/>
        </authorList>
    </citation>
    <scope>NUCLEOTIDE SEQUENCE [LARGE SCALE GENOMIC DNA]</scope>
    <source>
        <strain evidence="3">UAMH 139</strain>
    </source>
</reference>
<accession>A0A0H1BDS7</accession>
<organism evidence="2 3">
    <name type="scientific">Blastomyces silverae</name>
    <dbReference type="NCBI Taxonomy" id="2060906"/>
    <lineage>
        <taxon>Eukaryota</taxon>
        <taxon>Fungi</taxon>
        <taxon>Dikarya</taxon>
        <taxon>Ascomycota</taxon>
        <taxon>Pezizomycotina</taxon>
        <taxon>Eurotiomycetes</taxon>
        <taxon>Eurotiomycetidae</taxon>
        <taxon>Onygenales</taxon>
        <taxon>Ajellomycetaceae</taxon>
        <taxon>Blastomyces</taxon>
    </lineage>
</organism>
<feature type="region of interest" description="Disordered" evidence="1">
    <location>
        <begin position="1"/>
        <end position="32"/>
    </location>
</feature>
<sequence length="56" mass="6094">MPFSKLSWVRAPSDGPPPLSSSRSSRSRPKSLGCGICFCPRTTSRRVPASVIWSTD</sequence>
<keyword evidence="3" id="KW-1185">Reference proteome</keyword>
<evidence type="ECO:0000256" key="1">
    <source>
        <dbReference type="SAM" id="MobiDB-lite"/>
    </source>
</evidence>
<dbReference type="EMBL" id="LDEV01002400">
    <property type="protein sequence ID" value="KLJ09202.1"/>
    <property type="molecule type" value="Genomic_DNA"/>
</dbReference>
<evidence type="ECO:0000313" key="3">
    <source>
        <dbReference type="Proteomes" id="UP000053573"/>
    </source>
</evidence>
<proteinExistence type="predicted"/>
<evidence type="ECO:0000313" key="2">
    <source>
        <dbReference type="EMBL" id="KLJ09202.1"/>
    </source>
</evidence>
<dbReference type="Proteomes" id="UP000053573">
    <property type="component" value="Unassembled WGS sequence"/>
</dbReference>
<protein>
    <submittedName>
        <fullName evidence="2">Uncharacterized protein</fullName>
    </submittedName>
</protein>
<name>A0A0H1BDS7_9EURO</name>